<protein>
    <submittedName>
        <fullName evidence="1">DegT/DnrJ/EryC1/StrS aminotransferase family protein</fullName>
    </submittedName>
</protein>
<sequence>MHLPPRIGEPSARPGRFRNAWRAAHAPVAGVSRRLQLTAYAIVHAAVLVDQLDLLDKQNVRRSRSADHLTARLSALGLSPQATSAETTERSYYRYAVRLPEEVLAVAPVDRIARALTAELGFAVVQTHRPLNDNPLNRPSTRRGFALDREYAARANAARFDVPIAKRIQGSVVSFGHEVLLAPLDAIGEIAVAFEKVLAHVGEPAG</sequence>
<dbReference type="Pfam" id="PF01041">
    <property type="entry name" value="DegT_DnrJ_EryC1"/>
    <property type="match status" value="1"/>
</dbReference>
<keyword evidence="1" id="KW-0032">Aminotransferase</keyword>
<evidence type="ECO:0000313" key="2">
    <source>
        <dbReference type="Proteomes" id="UP000198609"/>
    </source>
</evidence>
<reference evidence="2" key="1">
    <citation type="submission" date="2016-10" db="EMBL/GenBank/DDBJ databases">
        <authorList>
            <person name="Varghese N."/>
            <person name="Submissions S."/>
        </authorList>
    </citation>
    <scope>NUCLEOTIDE SEQUENCE [LARGE SCALE GENOMIC DNA]</scope>
    <source>
        <strain evidence="2">DSM 40318</strain>
    </source>
</reference>
<dbReference type="EMBL" id="FNST01000001">
    <property type="protein sequence ID" value="SEB30032.1"/>
    <property type="molecule type" value="Genomic_DNA"/>
</dbReference>
<dbReference type="Proteomes" id="UP000198609">
    <property type="component" value="Unassembled WGS sequence"/>
</dbReference>
<dbReference type="InterPro" id="IPR000653">
    <property type="entry name" value="DegT/StrS_aminotransferase"/>
</dbReference>
<dbReference type="RefSeq" id="WP_093459553.1">
    <property type="nucleotide sequence ID" value="NZ_FNST01000001.1"/>
</dbReference>
<keyword evidence="1" id="KW-0808">Transferase</keyword>
<dbReference type="SUPFAM" id="SSF53383">
    <property type="entry name" value="PLP-dependent transferases"/>
    <property type="match status" value="1"/>
</dbReference>
<keyword evidence="2" id="KW-1185">Reference proteome</keyword>
<proteinExistence type="predicted"/>
<dbReference type="InterPro" id="IPR015422">
    <property type="entry name" value="PyrdxlP-dep_Trfase_small"/>
</dbReference>
<dbReference type="Gene3D" id="3.90.1150.10">
    <property type="entry name" value="Aspartate Aminotransferase, domain 1"/>
    <property type="match status" value="1"/>
</dbReference>
<dbReference type="GO" id="GO:0008483">
    <property type="term" value="F:transaminase activity"/>
    <property type="evidence" value="ECO:0007669"/>
    <property type="project" value="UniProtKB-KW"/>
</dbReference>
<dbReference type="AlphaFoldDB" id="A0A1H4I9S7"/>
<accession>A0A1H4I9S7</accession>
<evidence type="ECO:0000313" key="1">
    <source>
        <dbReference type="EMBL" id="SEB30032.1"/>
    </source>
</evidence>
<organism evidence="1 2">
    <name type="scientific">Streptomyces melanosporofaciens</name>
    <dbReference type="NCBI Taxonomy" id="67327"/>
    <lineage>
        <taxon>Bacteria</taxon>
        <taxon>Bacillati</taxon>
        <taxon>Actinomycetota</taxon>
        <taxon>Actinomycetes</taxon>
        <taxon>Kitasatosporales</taxon>
        <taxon>Streptomycetaceae</taxon>
        <taxon>Streptomyces</taxon>
        <taxon>Streptomyces violaceusniger group</taxon>
    </lineage>
</organism>
<dbReference type="InterPro" id="IPR015424">
    <property type="entry name" value="PyrdxlP-dep_Trfase"/>
</dbReference>
<name>A0A1H4I9S7_STRMJ</name>
<gene>
    <name evidence="1" type="ORF">SAMN04490356_0139</name>
</gene>